<dbReference type="AlphaFoldDB" id="A0A0K8SDR4"/>
<name>A0A0K8SDR4_LYGHE</name>
<dbReference type="InterPro" id="IPR039353">
    <property type="entry name" value="TF_Adf1"/>
</dbReference>
<protein>
    <recommendedName>
        <fullName evidence="2">BESS domain-containing protein</fullName>
    </recommendedName>
</protein>
<dbReference type="PANTHER" id="PTHR12243:SF67">
    <property type="entry name" value="COREPRESSOR OF PANGOLIN, ISOFORM A-RELATED"/>
    <property type="match status" value="1"/>
</dbReference>
<feature type="domain" description="BESS" evidence="2">
    <location>
        <begin position="154"/>
        <end position="193"/>
    </location>
</feature>
<dbReference type="InterPro" id="IPR006578">
    <property type="entry name" value="MADF-dom"/>
</dbReference>
<dbReference type="Pfam" id="PF10545">
    <property type="entry name" value="MADF_DNA_bdg"/>
    <property type="match status" value="1"/>
</dbReference>
<proteinExistence type="predicted"/>
<comment type="subcellular location">
    <subcellularLocation>
        <location evidence="1">Nucleus</location>
    </subcellularLocation>
</comment>
<dbReference type="GO" id="GO:0003677">
    <property type="term" value="F:DNA binding"/>
    <property type="evidence" value="ECO:0007669"/>
    <property type="project" value="InterPro"/>
</dbReference>
<evidence type="ECO:0000256" key="1">
    <source>
        <dbReference type="PROSITE-ProRule" id="PRU00371"/>
    </source>
</evidence>
<feature type="non-terminal residue" evidence="3">
    <location>
        <position position="209"/>
    </location>
</feature>
<dbReference type="EMBL" id="GBRD01014906">
    <property type="protein sequence ID" value="JAG50920.1"/>
    <property type="molecule type" value="Transcribed_RNA"/>
</dbReference>
<dbReference type="PROSITE" id="PS51031">
    <property type="entry name" value="BESS"/>
    <property type="match status" value="1"/>
</dbReference>
<accession>A0A0K8SDR4</accession>
<keyword evidence="1" id="KW-0539">Nucleus</keyword>
<dbReference type="GO" id="GO:0005634">
    <property type="term" value="C:nucleus"/>
    <property type="evidence" value="ECO:0007669"/>
    <property type="project" value="UniProtKB-SubCell"/>
</dbReference>
<evidence type="ECO:0000313" key="3">
    <source>
        <dbReference type="EMBL" id="JAG50920.1"/>
    </source>
</evidence>
<reference evidence="3" key="1">
    <citation type="submission" date="2014-09" db="EMBL/GenBank/DDBJ databases">
        <authorList>
            <person name="Magalhaes I.L.F."/>
            <person name="Oliveira U."/>
            <person name="Santos F.R."/>
            <person name="Vidigal T.H.D.A."/>
            <person name="Brescovit A.D."/>
            <person name="Santos A.J."/>
        </authorList>
    </citation>
    <scope>NUCLEOTIDE SEQUENCE</scope>
</reference>
<feature type="non-terminal residue" evidence="3">
    <location>
        <position position="1"/>
    </location>
</feature>
<organism evidence="3">
    <name type="scientific">Lygus hesperus</name>
    <name type="common">Western plant bug</name>
    <dbReference type="NCBI Taxonomy" id="30085"/>
    <lineage>
        <taxon>Eukaryota</taxon>
        <taxon>Metazoa</taxon>
        <taxon>Ecdysozoa</taxon>
        <taxon>Arthropoda</taxon>
        <taxon>Hexapoda</taxon>
        <taxon>Insecta</taxon>
        <taxon>Pterygota</taxon>
        <taxon>Neoptera</taxon>
        <taxon>Paraneoptera</taxon>
        <taxon>Hemiptera</taxon>
        <taxon>Heteroptera</taxon>
        <taxon>Panheteroptera</taxon>
        <taxon>Cimicomorpha</taxon>
        <taxon>Miridae</taxon>
        <taxon>Mirini</taxon>
        <taxon>Lygus</taxon>
    </lineage>
</organism>
<dbReference type="PANTHER" id="PTHR12243">
    <property type="entry name" value="MADF DOMAIN TRANSCRIPTION FACTOR"/>
    <property type="match status" value="1"/>
</dbReference>
<sequence>KDAKQKWKNLKDTFRKEMKKSIECGPSYTSMWPHYQRLSFLTEILLQSKRISYSSDEVLYSNVAHHQEPRFDSEDSTENQITVEPEVRFSPKRRRETEEIVVDLKPDPDLEDVTCKGNAAHVSANPKAERVSEVGFIPRSTSNQPMSTWDCYAMDEDYHFFMSLLPHMRAFEPLQKLKIRNRIQEVIIQEMTMESRNDGATSTSSTEPA</sequence>
<dbReference type="InterPro" id="IPR004210">
    <property type="entry name" value="BESS_motif"/>
</dbReference>
<dbReference type="Pfam" id="PF02944">
    <property type="entry name" value="BESS"/>
    <property type="match status" value="1"/>
</dbReference>
<evidence type="ECO:0000259" key="2">
    <source>
        <dbReference type="PROSITE" id="PS51031"/>
    </source>
</evidence>